<organism evidence="2 3">
    <name type="scientific">Roseateles violae</name>
    <dbReference type="NCBI Taxonomy" id="3058042"/>
    <lineage>
        <taxon>Bacteria</taxon>
        <taxon>Pseudomonadati</taxon>
        <taxon>Pseudomonadota</taxon>
        <taxon>Betaproteobacteria</taxon>
        <taxon>Burkholderiales</taxon>
        <taxon>Sphaerotilaceae</taxon>
        <taxon>Roseateles</taxon>
    </lineage>
</organism>
<keyword evidence="1" id="KW-0812">Transmembrane</keyword>
<feature type="transmembrane region" description="Helical" evidence="1">
    <location>
        <begin position="101"/>
        <end position="117"/>
    </location>
</feature>
<keyword evidence="1" id="KW-0472">Membrane</keyword>
<feature type="transmembrane region" description="Helical" evidence="1">
    <location>
        <begin position="124"/>
        <end position="148"/>
    </location>
</feature>
<evidence type="ECO:0000313" key="2">
    <source>
        <dbReference type="EMBL" id="MDN3919510.1"/>
    </source>
</evidence>
<keyword evidence="3" id="KW-1185">Reference proteome</keyword>
<dbReference type="Pfam" id="PF10688">
    <property type="entry name" value="Imp-YgjV"/>
    <property type="match status" value="1"/>
</dbReference>
<evidence type="ECO:0000313" key="3">
    <source>
        <dbReference type="Proteomes" id="UP001228044"/>
    </source>
</evidence>
<feature type="transmembrane region" description="Helical" evidence="1">
    <location>
        <begin position="7"/>
        <end position="29"/>
    </location>
</feature>
<reference evidence="2 3" key="1">
    <citation type="submission" date="2023-06" db="EMBL/GenBank/DDBJ databases">
        <title>Pelomonas sp. PFR6 16S ribosomal RNA gene Genome sequencing and assembly.</title>
        <authorList>
            <person name="Woo H."/>
        </authorList>
    </citation>
    <scope>NUCLEOTIDE SEQUENCE [LARGE SCALE GENOMIC DNA]</scope>
    <source>
        <strain evidence="2 3">PFR6</strain>
    </source>
</reference>
<dbReference type="Proteomes" id="UP001228044">
    <property type="component" value="Unassembled WGS sequence"/>
</dbReference>
<dbReference type="EMBL" id="JAUHHC010000001">
    <property type="protein sequence ID" value="MDN3919510.1"/>
    <property type="molecule type" value="Genomic_DNA"/>
</dbReference>
<feature type="transmembrane region" description="Helical" evidence="1">
    <location>
        <begin position="78"/>
        <end position="95"/>
    </location>
</feature>
<dbReference type="PIRSF" id="PIRSF011443">
    <property type="entry name" value="YgjV"/>
    <property type="match status" value="1"/>
</dbReference>
<accession>A0ABT8DM94</accession>
<dbReference type="InterPro" id="IPR019629">
    <property type="entry name" value="Uncharacterised_HI1736/YgjV"/>
</dbReference>
<dbReference type="InterPro" id="IPR026267">
    <property type="entry name" value="YgjV"/>
</dbReference>
<keyword evidence="1" id="KW-1133">Transmembrane helix</keyword>
<gene>
    <name evidence="2" type="ORF">QWJ38_04360</name>
</gene>
<proteinExistence type="predicted"/>
<comment type="caution">
    <text evidence="2">The sequence shown here is derived from an EMBL/GenBank/DDBJ whole genome shotgun (WGS) entry which is preliminary data.</text>
</comment>
<protein>
    <submittedName>
        <fullName evidence="2">YgjV family protein</fullName>
    </submittedName>
</protein>
<evidence type="ECO:0000256" key="1">
    <source>
        <dbReference type="SAM" id="Phobius"/>
    </source>
</evidence>
<name>A0ABT8DM94_9BURK</name>
<sequence length="172" mass="18614">MPLVQELLSPAQLLGYLALIFGVGCFLQTDDRRFKTFMALECLSYVLHFWLLGQPTAVASNLVSLGRSLAAMRSRSPWVALFFVGLSLGLGAWLASGWVSLLPIAASCIGTTALFLLKGLRMRLLMLLGTLLWVLNNLCVGSVGGSLLELVAAGVNGWTIWRMGRGSMLVKQ</sequence>
<dbReference type="RefSeq" id="WP_290357811.1">
    <property type="nucleotide sequence ID" value="NZ_JAUHHC010000001.1"/>
</dbReference>